<proteinExistence type="inferred from homology"/>
<evidence type="ECO:0000256" key="1">
    <source>
        <dbReference type="ARBA" id="ARBA00001966"/>
    </source>
</evidence>
<comment type="cofactor">
    <cofactor evidence="1">
        <name>[4Fe-4S] cluster</name>
        <dbReference type="ChEBI" id="CHEBI:49883"/>
    </cofactor>
</comment>
<keyword evidence="7" id="KW-0408">Iron</keyword>
<dbReference type="GO" id="GO:0016491">
    <property type="term" value="F:oxidoreductase activity"/>
    <property type="evidence" value="ECO:0007669"/>
    <property type="project" value="UniProtKB-KW"/>
</dbReference>
<dbReference type="PANTHER" id="PTHR43598:SF5">
    <property type="entry name" value="DMSO REDUCTASE CHAIN A"/>
    <property type="match status" value="1"/>
</dbReference>
<feature type="region of interest" description="Disordered" evidence="9">
    <location>
        <begin position="966"/>
        <end position="999"/>
    </location>
</feature>
<reference evidence="11 12" key="1">
    <citation type="submission" date="2019-01" db="EMBL/GenBank/DDBJ databases">
        <authorList>
            <person name="Chen W.-M."/>
        </authorList>
    </citation>
    <scope>NUCLEOTIDE SEQUENCE [LARGE SCALE GENOMIC DNA]</scope>
    <source>
        <strain evidence="11 12">ICH-3</strain>
    </source>
</reference>
<comment type="subcellular location">
    <subcellularLocation>
        <location evidence="2">Cell envelope</location>
    </subcellularLocation>
</comment>
<dbReference type="Gene3D" id="3.30.200.210">
    <property type="match status" value="1"/>
</dbReference>
<dbReference type="InterPro" id="IPR009010">
    <property type="entry name" value="Asp_de-COase-like_dom_sf"/>
</dbReference>
<dbReference type="Gene3D" id="3.40.50.740">
    <property type="match status" value="1"/>
</dbReference>
<keyword evidence="4" id="KW-0004">4Fe-4S</keyword>
<dbReference type="PANTHER" id="PTHR43598">
    <property type="entry name" value="TUNGSTEN-CONTAINING FORMYLMETHANOFURAN DEHYDROGENASE 2 SUBUNIT B"/>
    <property type="match status" value="1"/>
</dbReference>
<feature type="domain" description="4Fe-4S Mo/W bis-MGD-type" evidence="10">
    <location>
        <begin position="36"/>
        <end position="99"/>
    </location>
</feature>
<evidence type="ECO:0000256" key="8">
    <source>
        <dbReference type="ARBA" id="ARBA00023014"/>
    </source>
</evidence>
<evidence type="ECO:0000313" key="12">
    <source>
        <dbReference type="Proteomes" id="UP000288178"/>
    </source>
</evidence>
<dbReference type="CDD" id="cd02783">
    <property type="entry name" value="MopB_CT_2"/>
    <property type="match status" value="1"/>
</dbReference>
<dbReference type="EMBL" id="SACT01000004">
    <property type="protein sequence ID" value="RVT50770.1"/>
    <property type="molecule type" value="Genomic_DNA"/>
</dbReference>
<protein>
    <submittedName>
        <fullName evidence="11">Formate dehydrogenase</fullName>
    </submittedName>
</protein>
<evidence type="ECO:0000259" key="10">
    <source>
        <dbReference type="PROSITE" id="PS51669"/>
    </source>
</evidence>
<organism evidence="11 12">
    <name type="scientific">Rubrivivax albus</name>
    <dbReference type="NCBI Taxonomy" id="2499835"/>
    <lineage>
        <taxon>Bacteria</taxon>
        <taxon>Pseudomonadati</taxon>
        <taxon>Pseudomonadota</taxon>
        <taxon>Betaproteobacteria</taxon>
        <taxon>Burkholderiales</taxon>
        <taxon>Sphaerotilaceae</taxon>
        <taxon>Rubrivivax</taxon>
    </lineage>
</organism>
<dbReference type="GO" id="GO:0030313">
    <property type="term" value="C:cell envelope"/>
    <property type="evidence" value="ECO:0007669"/>
    <property type="project" value="UniProtKB-SubCell"/>
</dbReference>
<feature type="compositionally biased region" description="Pro residues" evidence="9">
    <location>
        <begin position="472"/>
        <end position="483"/>
    </location>
</feature>
<dbReference type="GO" id="GO:0051539">
    <property type="term" value="F:4 iron, 4 sulfur cluster binding"/>
    <property type="evidence" value="ECO:0007669"/>
    <property type="project" value="UniProtKB-KW"/>
</dbReference>
<dbReference type="GO" id="GO:0043546">
    <property type="term" value="F:molybdopterin cofactor binding"/>
    <property type="evidence" value="ECO:0007669"/>
    <property type="project" value="InterPro"/>
</dbReference>
<dbReference type="Pfam" id="PF04879">
    <property type="entry name" value="Molybdop_Fe4S4"/>
    <property type="match status" value="1"/>
</dbReference>
<evidence type="ECO:0000256" key="3">
    <source>
        <dbReference type="ARBA" id="ARBA00010312"/>
    </source>
</evidence>
<evidence type="ECO:0000256" key="7">
    <source>
        <dbReference type="ARBA" id="ARBA00023004"/>
    </source>
</evidence>
<dbReference type="SUPFAM" id="SSF50692">
    <property type="entry name" value="ADC-like"/>
    <property type="match status" value="1"/>
</dbReference>
<dbReference type="Proteomes" id="UP000288178">
    <property type="component" value="Unassembled WGS sequence"/>
</dbReference>
<dbReference type="InterPro" id="IPR006656">
    <property type="entry name" value="Mopterin_OxRdtase"/>
</dbReference>
<evidence type="ECO:0000256" key="9">
    <source>
        <dbReference type="SAM" id="MobiDB-lite"/>
    </source>
</evidence>
<gene>
    <name evidence="11" type="ORF">ENE75_13200</name>
</gene>
<sequence length="999" mass="110781">MGRARRSTAADPGDQAVTTTARPLHDPLAPPLPGATTEVKTTTCYMCACRCGIRVHLRDAGDGNGPQVRYIEGNPEHPLNKGILCAKGSSGIMKQYSPARLTHPLRRKPGTERGAGQYEPISWDETFELLAQRLGHLRATDPKKFALFTGRDQMQALTGLFARQFGTPNYAAHGGFCSVNMAAGMIYTIGGSFWEFGGPDLDRAKLFVMIGTAEDHHSNPMKASLSKFKRDGGRFIAINPIRTGYAAIADEWIPIRPGTDGALFMAIIHELIAQGLYDRPFVSRYTNGGQLVNQDEASDEFGLMLRNPDGEIHNPLRPHNFFWWDRHTDAPVADHADGTDPRLFGSFTMPDGPLKGTPVKPAFQLLEERVRDCTPEWAEGITGIPAARIRALAHEMGITARDQKVELPIPWTDWWGQEHKSVTGNPVAFHAMRGLAAHSNGFQTIRALAIVMSLLGTIDRPGGFRHKAPYPRAVPPNARPPKGPQSVKPNTPLDAPPLGWPETPEDLFVDDAGEAVRIDKGFSWEYPLSAHGLMHNVITNAWRGDPYPIDTLMLFMANMAWNSSMNTSEVRKMLADKGPDGGYKIPFVVVCDTFQSETTGFADLILPDTTYLERHDVMSMLDRPISEFDGPCDSVRVPVLPPLGQCKPFQEVLVELASRLKLPAFTTAEGGRKYADYPDFIVRYETAPGSGIGFLTGWRGEDGSKSLRGEPNPKQWEMYAANNCVHHHTMPPEIRYMRNWNKGYMQWAQANGLRRDNDPITIHLYSEFVQRFRLAAQGKGEGRKPPERLRERIAQYFDPLPFWYPALEVQSSDRAAFPLAAVTQRPMAMYHAWDSQNAWLRQIHAHNFLVVNTKTALAAGIADGAWMWVESQWGKVRCLCRHSEAVEPGTVWTWNAIGKAKGAWALSGDANESEKGFLLNHLISEELPPGADGRRMSNSDPITGQAGWYDVRVRIRPAAADEPAHSFPQFDAMPALPGTSPPPRWRAWFAGAPKQGDAS</sequence>
<evidence type="ECO:0000256" key="6">
    <source>
        <dbReference type="ARBA" id="ARBA00023002"/>
    </source>
</evidence>
<dbReference type="PROSITE" id="PS00490">
    <property type="entry name" value="MOLYBDOPTERIN_PROK_2"/>
    <property type="match status" value="1"/>
</dbReference>
<dbReference type="SMART" id="SM00926">
    <property type="entry name" value="Molybdop_Fe4S4"/>
    <property type="match status" value="1"/>
</dbReference>
<comment type="similarity">
    <text evidence="3">Belongs to the prokaryotic molybdopterin-containing oxidoreductase family.</text>
</comment>
<feature type="region of interest" description="Disordered" evidence="9">
    <location>
        <begin position="1"/>
        <end position="35"/>
    </location>
</feature>
<dbReference type="InterPro" id="IPR006963">
    <property type="entry name" value="Mopterin_OxRdtase_4Fe-4S_dom"/>
</dbReference>
<name>A0A437JU22_9BURK</name>
<dbReference type="AlphaFoldDB" id="A0A437JU22"/>
<keyword evidence="6" id="KW-0560">Oxidoreductase</keyword>
<dbReference type="Pfam" id="PF00384">
    <property type="entry name" value="Molybdopterin"/>
    <property type="match status" value="1"/>
</dbReference>
<keyword evidence="5" id="KW-0479">Metal-binding</keyword>
<dbReference type="SUPFAM" id="SSF53706">
    <property type="entry name" value="Formate dehydrogenase/DMSO reductase, domains 1-3"/>
    <property type="match status" value="1"/>
</dbReference>
<dbReference type="Pfam" id="PF01568">
    <property type="entry name" value="Molydop_binding"/>
    <property type="match status" value="1"/>
</dbReference>
<dbReference type="PROSITE" id="PS51669">
    <property type="entry name" value="4FE4S_MOW_BIS_MGD"/>
    <property type="match status" value="1"/>
</dbReference>
<feature type="region of interest" description="Disordered" evidence="9">
    <location>
        <begin position="466"/>
        <end position="494"/>
    </location>
</feature>
<keyword evidence="12" id="KW-1185">Reference proteome</keyword>
<dbReference type="Gene3D" id="3.40.228.10">
    <property type="entry name" value="Dimethylsulfoxide Reductase, domain 2"/>
    <property type="match status" value="1"/>
</dbReference>
<evidence type="ECO:0000256" key="4">
    <source>
        <dbReference type="ARBA" id="ARBA00022485"/>
    </source>
</evidence>
<comment type="caution">
    <text evidence="11">The sequence shown here is derived from an EMBL/GenBank/DDBJ whole genome shotgun (WGS) entry which is preliminary data.</text>
</comment>
<dbReference type="InterPro" id="IPR006655">
    <property type="entry name" value="Mopterin_OxRdtase_prok_CS"/>
</dbReference>
<accession>A0A437JU22</accession>
<evidence type="ECO:0000256" key="2">
    <source>
        <dbReference type="ARBA" id="ARBA00004196"/>
    </source>
</evidence>
<dbReference type="GO" id="GO:0046872">
    <property type="term" value="F:metal ion binding"/>
    <property type="evidence" value="ECO:0007669"/>
    <property type="project" value="UniProtKB-KW"/>
</dbReference>
<dbReference type="InterPro" id="IPR006657">
    <property type="entry name" value="MoPterin_dinucl-bd_dom"/>
</dbReference>
<evidence type="ECO:0000313" key="11">
    <source>
        <dbReference type="EMBL" id="RVT50770.1"/>
    </source>
</evidence>
<keyword evidence="8" id="KW-0411">Iron-sulfur</keyword>
<evidence type="ECO:0000256" key="5">
    <source>
        <dbReference type="ARBA" id="ARBA00022723"/>
    </source>
</evidence>
<dbReference type="OrthoDB" id="9815647at2"/>
<dbReference type="Gene3D" id="2.40.40.20">
    <property type="match status" value="1"/>
</dbReference>